<feature type="transmembrane region" description="Helical" evidence="1">
    <location>
        <begin position="289"/>
        <end position="310"/>
    </location>
</feature>
<dbReference type="RefSeq" id="WP_141608159.1">
    <property type="nucleotide sequence ID" value="NZ_VIGC02000001.1"/>
</dbReference>
<organism evidence="2 3">
    <name type="scientific">Litorilinea aerophila</name>
    <dbReference type="NCBI Taxonomy" id="1204385"/>
    <lineage>
        <taxon>Bacteria</taxon>
        <taxon>Bacillati</taxon>
        <taxon>Chloroflexota</taxon>
        <taxon>Caldilineae</taxon>
        <taxon>Caldilineales</taxon>
        <taxon>Caldilineaceae</taxon>
        <taxon>Litorilinea</taxon>
    </lineage>
</organism>
<gene>
    <name evidence="2" type="ORF">FKZ61_00785</name>
</gene>
<keyword evidence="1" id="KW-0812">Transmembrane</keyword>
<feature type="transmembrane region" description="Helical" evidence="1">
    <location>
        <begin position="107"/>
        <end position="131"/>
    </location>
</feature>
<evidence type="ECO:0000313" key="3">
    <source>
        <dbReference type="Proteomes" id="UP000317371"/>
    </source>
</evidence>
<dbReference type="InParanoid" id="A0A540VMM1"/>
<dbReference type="OrthoDB" id="9807827at2"/>
<evidence type="ECO:0000313" key="2">
    <source>
        <dbReference type="EMBL" id="TQE97946.1"/>
    </source>
</evidence>
<name>A0A540VMM1_9CHLR</name>
<feature type="transmembrane region" description="Helical" evidence="1">
    <location>
        <begin position="12"/>
        <end position="29"/>
    </location>
</feature>
<dbReference type="Proteomes" id="UP000317371">
    <property type="component" value="Unassembled WGS sequence"/>
</dbReference>
<feature type="transmembrane region" description="Helical" evidence="1">
    <location>
        <begin position="322"/>
        <end position="340"/>
    </location>
</feature>
<feature type="transmembrane region" description="Helical" evidence="1">
    <location>
        <begin position="49"/>
        <end position="67"/>
    </location>
</feature>
<feature type="transmembrane region" description="Helical" evidence="1">
    <location>
        <begin position="257"/>
        <end position="277"/>
    </location>
</feature>
<sequence>MNLSFSEQRLGRVAWLLAGLVVVLALIVLPLDLRQAPPASLAGWISDLIWGLAIPAVFAVLGALIVHRRPGNRVGWLLMITALASVSPTDVVLWLLSTPSTLTPGLWLLAVINNWEWVPLIFAVFLIPLHFPTGRPPSPGWRWVNWLALGLGLFFILLISLTTTVGPFDESWQLPNPIGFVPMELVNGPFLIFWGIGLMTVVLGSVASLFVRYRRAASVEREQIKWLLYAGAFFAVAYGLTFFLTPAGASSDAWGNLALTFAILGLPFAIAIAILRYRLYDIDIIIRKTVQYAVVTGLLALVYFGSVVLLQTIFGSLTGEQSPVVIVISTLLIAALFTPLRRRVQEGIDRHFFRQKYDAQQVLAGFAERLKNAPARDETDLDELLAELERVVGDTLQPEGVNVWLKPTQSDAKRG</sequence>
<keyword evidence="3" id="KW-1185">Reference proteome</keyword>
<proteinExistence type="predicted"/>
<dbReference type="EMBL" id="VIGC01000001">
    <property type="protein sequence ID" value="TQE97946.1"/>
    <property type="molecule type" value="Genomic_DNA"/>
</dbReference>
<feature type="transmembrane region" description="Helical" evidence="1">
    <location>
        <begin position="143"/>
        <end position="168"/>
    </location>
</feature>
<feature type="transmembrane region" description="Helical" evidence="1">
    <location>
        <begin position="188"/>
        <end position="214"/>
    </location>
</feature>
<accession>A0A540VMM1</accession>
<reference evidence="2 3" key="1">
    <citation type="submission" date="2019-06" db="EMBL/GenBank/DDBJ databases">
        <title>Genome sequence of Litorilinea aerophila BAA-2444.</title>
        <authorList>
            <person name="Maclea K.S."/>
            <person name="Maurais E.G."/>
            <person name="Iannazzi L.C."/>
        </authorList>
    </citation>
    <scope>NUCLEOTIDE SEQUENCE [LARGE SCALE GENOMIC DNA]</scope>
    <source>
        <strain evidence="2 3">ATCC BAA-2444</strain>
    </source>
</reference>
<feature type="transmembrane region" description="Helical" evidence="1">
    <location>
        <begin position="74"/>
        <end position="95"/>
    </location>
</feature>
<dbReference type="AlphaFoldDB" id="A0A540VMM1"/>
<keyword evidence="1" id="KW-0472">Membrane</keyword>
<evidence type="ECO:0000256" key="1">
    <source>
        <dbReference type="SAM" id="Phobius"/>
    </source>
</evidence>
<feature type="transmembrane region" description="Helical" evidence="1">
    <location>
        <begin position="226"/>
        <end position="245"/>
    </location>
</feature>
<protein>
    <submittedName>
        <fullName evidence="2">Uncharacterized protein</fullName>
    </submittedName>
</protein>
<comment type="caution">
    <text evidence="2">The sequence shown here is derived from an EMBL/GenBank/DDBJ whole genome shotgun (WGS) entry which is preliminary data.</text>
</comment>
<keyword evidence="1" id="KW-1133">Transmembrane helix</keyword>